<dbReference type="InterPro" id="IPR012944">
    <property type="entry name" value="SusD_RagB_dom"/>
</dbReference>
<evidence type="ECO:0000256" key="5">
    <source>
        <dbReference type="ARBA" id="ARBA00023237"/>
    </source>
</evidence>
<dbReference type="InterPro" id="IPR011990">
    <property type="entry name" value="TPR-like_helical_dom_sf"/>
</dbReference>
<dbReference type="Pfam" id="PF07980">
    <property type="entry name" value="SusD_RagB"/>
    <property type="match status" value="1"/>
</dbReference>
<dbReference type="AlphaFoldDB" id="K2Q3A1"/>
<comment type="subcellular location">
    <subcellularLocation>
        <location evidence="1">Cell outer membrane</location>
    </subcellularLocation>
</comment>
<organism evidence="8 9">
    <name type="scientific">Galbibacter marinus</name>
    <dbReference type="NCBI Taxonomy" id="555500"/>
    <lineage>
        <taxon>Bacteria</taxon>
        <taxon>Pseudomonadati</taxon>
        <taxon>Bacteroidota</taxon>
        <taxon>Flavobacteriia</taxon>
        <taxon>Flavobacteriales</taxon>
        <taxon>Flavobacteriaceae</taxon>
        <taxon>Galbibacter</taxon>
    </lineage>
</organism>
<sequence length="501" mass="56107">MKNILKILLVLLLVSCESELEITAPSELNTTGFWTSEEGAKSAHTGLYGSFRGSMTNFWLLGEIRSDMWGGQTFESPSNLPLIESNITVSTAPFGGWAGIYSKIHQLNDFIANVAGVTFSNQAHKEHMLGQAYGLRAFYYYTLLKTWGAVPISTASLKDIDPASLSKPRSSEQEVMDFIKSDLEISLEHFGSDASFWNGKRIYWSKAATLTLKGDVYIWSGNLLGGGAADFNEAKSALSQIASMGVSLEPDFASLWSTENEENKEFIFAVDYQQDQATNYFSLLTGRTTEIHPQFDQDANPMNTFITNGANRYGPSEKTLQLIDDPLDTRKDATFIQLYVDDNQGEGYSNYNAEKYFGAVINKFVGSVDGSVRIADNDIPVYRYADVLLLLAQAKNLLNEDPSTEINLIRERAYGSNYDASIHGYINGSKAQNANAILDERYKEFIAEGKRWWDLRRAGDQYVFDNNQYLDQSQQYMLVLPITLDMIGRNPMLEQTKGYPQ</sequence>
<dbReference type="STRING" id="555500.I215_08551"/>
<dbReference type="SUPFAM" id="SSF48452">
    <property type="entry name" value="TPR-like"/>
    <property type="match status" value="1"/>
</dbReference>
<feature type="domain" description="SusD-like N-terminal" evidence="7">
    <location>
        <begin position="81"/>
        <end position="188"/>
    </location>
</feature>
<evidence type="ECO:0000259" key="6">
    <source>
        <dbReference type="Pfam" id="PF07980"/>
    </source>
</evidence>
<evidence type="ECO:0000256" key="3">
    <source>
        <dbReference type="ARBA" id="ARBA00022729"/>
    </source>
</evidence>
<proteinExistence type="inferred from homology"/>
<dbReference type="OrthoDB" id="5694214at2"/>
<protein>
    <submittedName>
        <fullName evidence="8">RagB/SusD domain-containing protein</fullName>
    </submittedName>
</protein>
<dbReference type="EMBL" id="AMSG01000009">
    <property type="protein sequence ID" value="EKF55281.1"/>
    <property type="molecule type" value="Genomic_DNA"/>
</dbReference>
<evidence type="ECO:0000256" key="1">
    <source>
        <dbReference type="ARBA" id="ARBA00004442"/>
    </source>
</evidence>
<dbReference type="CDD" id="cd08977">
    <property type="entry name" value="SusD"/>
    <property type="match status" value="1"/>
</dbReference>
<dbReference type="Proteomes" id="UP000007364">
    <property type="component" value="Unassembled WGS sequence"/>
</dbReference>
<gene>
    <name evidence="8" type="ORF">I215_08551</name>
</gene>
<evidence type="ECO:0000313" key="9">
    <source>
        <dbReference type="Proteomes" id="UP000007364"/>
    </source>
</evidence>
<feature type="domain" description="RagB/SusD" evidence="6">
    <location>
        <begin position="244"/>
        <end position="499"/>
    </location>
</feature>
<comment type="similarity">
    <text evidence="2">Belongs to the SusD family.</text>
</comment>
<evidence type="ECO:0000259" key="7">
    <source>
        <dbReference type="Pfam" id="PF14322"/>
    </source>
</evidence>
<name>K2Q3A1_9FLAO</name>
<dbReference type="InterPro" id="IPR033985">
    <property type="entry name" value="SusD-like_N"/>
</dbReference>
<evidence type="ECO:0000313" key="8">
    <source>
        <dbReference type="EMBL" id="EKF55281.1"/>
    </source>
</evidence>
<reference evidence="8 9" key="1">
    <citation type="journal article" date="2012" name="J. Bacteriol.">
        <title>Genome Sequence of Galbibacter marinum Type Strain ck-I2-15.</title>
        <authorList>
            <person name="Lai Q."/>
            <person name="Li C."/>
            <person name="Shao Z."/>
        </authorList>
    </citation>
    <scope>NUCLEOTIDE SEQUENCE [LARGE SCALE GENOMIC DNA]</scope>
    <source>
        <strain evidence="9">ck-I2-15</strain>
    </source>
</reference>
<dbReference type="Gene3D" id="1.25.40.390">
    <property type="match status" value="1"/>
</dbReference>
<dbReference type="RefSeq" id="WP_008991565.1">
    <property type="nucleotide sequence ID" value="NZ_AMSG01000009.1"/>
</dbReference>
<accession>K2Q3A1</accession>
<dbReference type="PATRIC" id="fig|555500.3.peg.1771"/>
<keyword evidence="3" id="KW-0732">Signal</keyword>
<keyword evidence="9" id="KW-1185">Reference proteome</keyword>
<keyword evidence="5" id="KW-0998">Cell outer membrane</keyword>
<dbReference type="eggNOG" id="COG0702">
    <property type="taxonomic scope" value="Bacteria"/>
</dbReference>
<evidence type="ECO:0000256" key="2">
    <source>
        <dbReference type="ARBA" id="ARBA00006275"/>
    </source>
</evidence>
<keyword evidence="4" id="KW-0472">Membrane</keyword>
<dbReference type="GO" id="GO:0009279">
    <property type="term" value="C:cell outer membrane"/>
    <property type="evidence" value="ECO:0007669"/>
    <property type="project" value="UniProtKB-SubCell"/>
</dbReference>
<dbReference type="Pfam" id="PF14322">
    <property type="entry name" value="SusD-like_3"/>
    <property type="match status" value="1"/>
</dbReference>
<comment type="caution">
    <text evidence="8">The sequence shown here is derived from an EMBL/GenBank/DDBJ whole genome shotgun (WGS) entry which is preliminary data.</text>
</comment>
<evidence type="ECO:0000256" key="4">
    <source>
        <dbReference type="ARBA" id="ARBA00023136"/>
    </source>
</evidence>